<sequence>MTLVVQFQTFFAMIAAGSAIALQLDVYHRCLLLRSKWTQAVMDLAFWIVQALLVFYLLFYMNFGELRIYIFIAIILGFVTYWHTVRPFFLRLLERIIQMVQWLIMAIKKTIYVLIITPILGLYKLISKIAIFLLTIVQWSVIQLSKLLFFFIRPVYLLLQGPKIVKQVKAMYSRLIRWFSKKSDDEDS</sequence>
<dbReference type="NCBIfam" id="TIGR02893">
    <property type="entry name" value="spore_yabQ"/>
    <property type="match status" value="1"/>
</dbReference>
<dbReference type="Pfam" id="PF09578">
    <property type="entry name" value="Spore_YabQ"/>
    <property type="match status" value="1"/>
</dbReference>
<organism evidence="2 3">
    <name type="scientific">Geomicrobium sediminis</name>
    <dbReference type="NCBI Taxonomy" id="1347788"/>
    <lineage>
        <taxon>Bacteria</taxon>
        <taxon>Bacillati</taxon>
        <taxon>Bacillota</taxon>
        <taxon>Bacilli</taxon>
        <taxon>Bacillales</taxon>
        <taxon>Geomicrobium</taxon>
    </lineage>
</organism>
<feature type="transmembrane region" description="Helical" evidence="1">
    <location>
        <begin position="130"/>
        <end position="152"/>
    </location>
</feature>
<protein>
    <submittedName>
        <fullName evidence="2">Spore cortex biosynthesis protein YabQ</fullName>
    </submittedName>
</protein>
<proteinExistence type="predicted"/>
<dbReference type="EMBL" id="JAFBEC010000025">
    <property type="protein sequence ID" value="MBM7635106.1"/>
    <property type="molecule type" value="Genomic_DNA"/>
</dbReference>
<feature type="transmembrane region" description="Helical" evidence="1">
    <location>
        <begin position="37"/>
        <end position="59"/>
    </location>
</feature>
<keyword evidence="1" id="KW-0472">Membrane</keyword>
<feature type="transmembrane region" description="Helical" evidence="1">
    <location>
        <begin position="102"/>
        <end position="123"/>
    </location>
</feature>
<accession>A0ABS2PJG4</accession>
<keyword evidence="1" id="KW-0812">Transmembrane</keyword>
<gene>
    <name evidence="2" type="ORF">JOD17_004252</name>
</gene>
<keyword evidence="1" id="KW-1133">Transmembrane helix</keyword>
<dbReference type="InterPro" id="IPR019074">
    <property type="entry name" value="YabQ"/>
</dbReference>
<name>A0ABS2PJG4_9BACL</name>
<keyword evidence="3" id="KW-1185">Reference proteome</keyword>
<evidence type="ECO:0000313" key="3">
    <source>
        <dbReference type="Proteomes" id="UP000741863"/>
    </source>
</evidence>
<dbReference type="RefSeq" id="WP_204699828.1">
    <property type="nucleotide sequence ID" value="NZ_JAFBEC010000025.1"/>
</dbReference>
<reference evidence="2 3" key="1">
    <citation type="submission" date="2021-01" db="EMBL/GenBank/DDBJ databases">
        <title>Genomic Encyclopedia of Type Strains, Phase IV (KMG-IV): sequencing the most valuable type-strain genomes for metagenomic binning, comparative biology and taxonomic classification.</title>
        <authorList>
            <person name="Goeker M."/>
        </authorList>
    </citation>
    <scope>NUCLEOTIDE SEQUENCE [LARGE SCALE GENOMIC DNA]</scope>
    <source>
        <strain evidence="2 3">DSM 25540</strain>
    </source>
</reference>
<feature type="transmembrane region" description="Helical" evidence="1">
    <location>
        <begin position="66"/>
        <end position="82"/>
    </location>
</feature>
<evidence type="ECO:0000256" key="1">
    <source>
        <dbReference type="SAM" id="Phobius"/>
    </source>
</evidence>
<dbReference type="Proteomes" id="UP000741863">
    <property type="component" value="Unassembled WGS sequence"/>
</dbReference>
<evidence type="ECO:0000313" key="2">
    <source>
        <dbReference type="EMBL" id="MBM7635106.1"/>
    </source>
</evidence>
<comment type="caution">
    <text evidence="2">The sequence shown here is derived from an EMBL/GenBank/DDBJ whole genome shotgun (WGS) entry which is preliminary data.</text>
</comment>